<proteinExistence type="predicted"/>
<sequence length="52" mass="5219">MSGFTTVTEGAVLSSGAVTQTANGALFSAEGTSVLLYGVDLNSLSEADFIFA</sequence>
<dbReference type="Proteomes" id="UP001470809">
    <property type="component" value="Chromosome"/>
</dbReference>
<evidence type="ECO:0000313" key="1">
    <source>
        <dbReference type="EMBL" id="WZU69512.1"/>
    </source>
</evidence>
<gene>
    <name evidence="1" type="ORF">AABB31_12110</name>
</gene>
<reference evidence="2" key="2">
    <citation type="submission" date="2024-08" db="EMBL/GenBank/DDBJ databases">
        <title>Phylogenomic analyses of a clade within the roseobacter group suggest taxonomic reassignments of species of the genera Aestuariivita, Citreicella, Loktanella, Nautella, Pelagibaca, Ruegeria, Thalassobius, Thiobacimonas and Tropicibacter, and the proposal o.</title>
        <authorList>
            <person name="Jeon C.O."/>
        </authorList>
    </citation>
    <scope>NUCLEOTIDE SEQUENCE [LARGE SCALE GENOMIC DNA]</scope>
    <source>
        <strain evidence="2">SS1-5</strain>
    </source>
</reference>
<keyword evidence="2" id="KW-1185">Reference proteome</keyword>
<evidence type="ECO:0000313" key="2">
    <source>
        <dbReference type="Proteomes" id="UP001470809"/>
    </source>
</evidence>
<reference evidence="1 2" key="1">
    <citation type="submission" date="2024-04" db="EMBL/GenBank/DDBJ databases">
        <title>Phylogenomic analyses of a clade within the roseobacter group suggest taxonomic reassignments of species of the genera Aestuariivita, Citreicella, Loktanella, Nautella, Pelagibaca, Ruegeria, Thalassobius, Thiobacimonas and Tropicibacter, and the proposal o.</title>
        <authorList>
            <person name="Jeon C.O."/>
        </authorList>
    </citation>
    <scope>NUCLEOTIDE SEQUENCE [LARGE SCALE GENOMIC DNA]</scope>
    <source>
        <strain evidence="1 2">SS1-5</strain>
    </source>
</reference>
<dbReference type="AlphaFoldDB" id="A0AAN0NKE7"/>
<protein>
    <submittedName>
        <fullName evidence="1">Uncharacterized protein</fullName>
    </submittedName>
</protein>
<organism evidence="1 2">
    <name type="scientific">Yoonia rhodophyticola</name>
    <dbReference type="NCBI Taxonomy" id="3137370"/>
    <lineage>
        <taxon>Bacteria</taxon>
        <taxon>Pseudomonadati</taxon>
        <taxon>Pseudomonadota</taxon>
        <taxon>Alphaproteobacteria</taxon>
        <taxon>Rhodobacterales</taxon>
        <taxon>Paracoccaceae</taxon>
        <taxon>Yoonia</taxon>
    </lineage>
</organism>
<name>A0AAN0NKE7_9RHOB</name>
<accession>A0AAN0NKE7</accession>
<dbReference type="EMBL" id="CP151767">
    <property type="protein sequence ID" value="WZU69512.1"/>
    <property type="molecule type" value="Genomic_DNA"/>
</dbReference>